<dbReference type="PANTHER" id="PTHR10656">
    <property type="entry name" value="CELL FATE DETERMINING PROTEIN MAB21-RELATED"/>
    <property type="match status" value="1"/>
</dbReference>
<comment type="similarity">
    <text evidence="1">Belongs to the mab-21 family.</text>
</comment>
<proteinExistence type="inferred from homology"/>
<dbReference type="GO" id="GO:0016779">
    <property type="term" value="F:nucleotidyltransferase activity"/>
    <property type="evidence" value="ECO:0007669"/>
    <property type="project" value="UniProtKB-KW"/>
</dbReference>
<evidence type="ECO:0000259" key="10">
    <source>
        <dbReference type="Pfam" id="PF20266"/>
    </source>
</evidence>
<evidence type="ECO:0000256" key="3">
    <source>
        <dbReference type="ARBA" id="ARBA00022679"/>
    </source>
</evidence>
<evidence type="ECO:0000256" key="1">
    <source>
        <dbReference type="ARBA" id="ARBA00008307"/>
    </source>
</evidence>
<sequence>MLQQTELGADPHGASRKSKQKVAVVSWKLLPGPETSLKDPISPEDTAQQLEEKEVQSTFHLIQTDFFNSLSSHPWLQASLLGISLWQTALAECSRLGSSSFSFVLCVVGQPGLAMGSDPLFHWRHAYGVPVSSLSGKFEMGLWQQFRAKAVDAQPQPRLFSCCNFGCAGAGTLNSYKRISVAVKGLGKTRQNSISYKLRVCTQDAQPGLCPLLLPCKQIQERNPGMVQKLDQKLPVANEYLLLSGGVREGVVDIDLDELNVYARGTDYDMDFTLLVPALKLHDRNQPVTLDMRHSALCHSWLSLRLFDEGTISKWKDCCTIVDHINGATNYFFSPTKVADWFYESISIVLSEIQKKPQRGMPKVEKVEKNGTIISIILGVGSSRMLYDIVPVVSFKGWPAVAQSWLMENHFWDGKITEEEVISGFYLVPACSYKGKKDNEWRLSFARSEVQLKKCISSSLMQAYQACKAIIIKLLSRPKAISPYHLRSMMLWACDRLPASYLAQEDYAAHFLLGLIDDLQHCLVNKMCPNYFIPQCNMLEHLSEDTVMLHARKLSSVRSDPAEHLRTAIEHVKAANRLTLELQRRGSTTSIPSPQSDGGDPNQPDDRLAKKLQQLGKMYGNKAYSWSSTHRGDWAEMEEKCKFMAALTFVAHLAMAVPEKVHPSQLELVPAQGADCSARLAQQQPRIWDDGCACSSSMHS</sequence>
<dbReference type="SMART" id="SM01265">
    <property type="entry name" value="Mab-21"/>
    <property type="match status" value="1"/>
</dbReference>
<feature type="compositionally biased region" description="Polar residues" evidence="8">
    <location>
        <begin position="585"/>
        <end position="596"/>
    </location>
</feature>
<dbReference type="OrthoDB" id="269173at2759"/>
<reference evidence="12" key="3">
    <citation type="submission" date="2022-01" db="EMBL/GenBank/DDBJ databases">
        <authorList>
            <person name="Rubenstein D.R."/>
        </authorList>
    </citation>
    <scope>NUCLEOTIDE SEQUENCE</scope>
    <source>
        <strain evidence="12">SS15</strain>
        <tissue evidence="12">Liver</tissue>
    </source>
</reference>
<dbReference type="InterPro" id="IPR024810">
    <property type="entry name" value="MAB21L/cGLR"/>
</dbReference>
<dbReference type="EMBL" id="JADDUC020000011">
    <property type="protein sequence ID" value="KAI1235876.1"/>
    <property type="molecule type" value="Genomic_DNA"/>
</dbReference>
<evidence type="ECO:0000259" key="9">
    <source>
        <dbReference type="Pfam" id="PF03281"/>
    </source>
</evidence>
<dbReference type="EMBL" id="JADDUC010000192">
    <property type="protein sequence ID" value="KAG0115884.1"/>
    <property type="molecule type" value="Genomic_DNA"/>
</dbReference>
<dbReference type="InterPro" id="IPR046903">
    <property type="entry name" value="Mab-21-like_nuc_Trfase"/>
</dbReference>
<dbReference type="Pfam" id="PF20266">
    <property type="entry name" value="Mab-21_C"/>
    <property type="match status" value="1"/>
</dbReference>
<evidence type="ECO:0000256" key="7">
    <source>
        <dbReference type="ARBA" id="ARBA00077627"/>
    </source>
</evidence>
<dbReference type="AlphaFoldDB" id="A0A835NIQ8"/>
<feature type="region of interest" description="Disordered" evidence="8">
    <location>
        <begin position="585"/>
        <end position="606"/>
    </location>
</feature>
<evidence type="ECO:0000256" key="4">
    <source>
        <dbReference type="ARBA" id="ARBA00022695"/>
    </source>
</evidence>
<dbReference type="FunFam" id="3.30.460.90:FF:000003">
    <property type="entry name" value="MB21D2 isoform 1"/>
    <property type="match status" value="1"/>
</dbReference>
<evidence type="ECO:0000313" key="12">
    <source>
        <dbReference type="EMBL" id="KAI1235876.1"/>
    </source>
</evidence>
<evidence type="ECO:0000256" key="2">
    <source>
        <dbReference type="ARBA" id="ARBA00022553"/>
    </source>
</evidence>
<reference evidence="11" key="1">
    <citation type="submission" date="2020-10" db="EMBL/GenBank/DDBJ databases">
        <title>Feather gene expression reveals the developmental basis of iridescence in African starlings.</title>
        <authorList>
            <person name="Rubenstein D.R."/>
        </authorList>
    </citation>
    <scope>NUCLEOTIDE SEQUENCE</scope>
    <source>
        <strain evidence="11">SS15</strain>
        <tissue evidence="11">Liver</tissue>
    </source>
</reference>
<name>A0A835NIQ8_9PASS</name>
<organism evidence="11">
    <name type="scientific">Lamprotornis superbus</name>
    <dbReference type="NCBI Taxonomy" id="245042"/>
    <lineage>
        <taxon>Eukaryota</taxon>
        <taxon>Metazoa</taxon>
        <taxon>Chordata</taxon>
        <taxon>Craniata</taxon>
        <taxon>Vertebrata</taxon>
        <taxon>Euteleostomi</taxon>
        <taxon>Archelosauria</taxon>
        <taxon>Archosauria</taxon>
        <taxon>Dinosauria</taxon>
        <taxon>Saurischia</taxon>
        <taxon>Theropoda</taxon>
        <taxon>Coelurosauria</taxon>
        <taxon>Aves</taxon>
        <taxon>Neognathae</taxon>
        <taxon>Neoaves</taxon>
        <taxon>Telluraves</taxon>
        <taxon>Australaves</taxon>
        <taxon>Passeriformes</taxon>
        <taxon>Sturnidae</taxon>
        <taxon>Lamprotornis</taxon>
    </lineage>
</organism>
<dbReference type="Gene3D" id="3.30.460.90">
    <property type="match status" value="1"/>
</dbReference>
<evidence type="ECO:0000313" key="11">
    <source>
        <dbReference type="EMBL" id="KAG0115884.1"/>
    </source>
</evidence>
<keyword evidence="2" id="KW-0597">Phosphoprotein</keyword>
<feature type="domain" description="Mab-21-like nucleotidyltransferase" evidence="9">
    <location>
        <begin position="291"/>
        <end position="452"/>
    </location>
</feature>
<keyword evidence="13" id="KW-1185">Reference proteome</keyword>
<keyword evidence="3" id="KW-0808">Transferase</keyword>
<evidence type="ECO:0000256" key="5">
    <source>
        <dbReference type="ARBA" id="ARBA00054069"/>
    </source>
</evidence>
<gene>
    <name evidence="12" type="ORF">IHE44_0001967</name>
    <name evidence="11" type="ORF">IHE44_004987</name>
</gene>
<keyword evidence="4" id="KW-0548">Nucleotidyltransferase</keyword>
<dbReference type="Gene3D" id="1.10.1410.40">
    <property type="match status" value="1"/>
</dbReference>
<reference evidence="12 13" key="2">
    <citation type="journal article" date="2021" name="J. Hered.">
        <title>Feather Gene Expression Elucidates the Developmental Basis of Plumage Iridescence in African Starlings.</title>
        <authorList>
            <person name="Rubenstein D.R."/>
            <person name="Corvelo A."/>
            <person name="MacManes M.D."/>
            <person name="Maia R."/>
            <person name="Narzisi G."/>
            <person name="Rousaki A."/>
            <person name="Vandenabeele P."/>
            <person name="Shawkey M.D."/>
            <person name="Solomon J."/>
        </authorList>
    </citation>
    <scope>NUCLEOTIDE SEQUENCE [LARGE SCALE GENOMIC DNA]</scope>
    <source>
        <strain evidence="12">SS15</strain>
    </source>
</reference>
<protein>
    <recommendedName>
        <fullName evidence="6">Nucleotidyltransferase MB21D2</fullName>
    </recommendedName>
    <alternativeName>
        <fullName evidence="7">Mab-21 domain-containing protein 2</fullName>
    </alternativeName>
</protein>
<comment type="function">
    <text evidence="5">Probable nucleotidyltransferase that catalyzes the formation of cyclic dinucleotide second messenger in response to some unknown stimulus.</text>
</comment>
<dbReference type="Proteomes" id="UP000618051">
    <property type="component" value="Unassembled WGS sequence"/>
</dbReference>
<evidence type="ECO:0000313" key="13">
    <source>
        <dbReference type="Proteomes" id="UP000618051"/>
    </source>
</evidence>
<evidence type="ECO:0000256" key="8">
    <source>
        <dbReference type="SAM" id="MobiDB-lite"/>
    </source>
</evidence>
<dbReference type="InterPro" id="IPR046906">
    <property type="entry name" value="Mab-21_HhH/H2TH-like"/>
</dbReference>
<dbReference type="FunFam" id="1.10.1410.40:FF:000005">
    <property type="entry name" value="MB21D2 isoform 1"/>
    <property type="match status" value="1"/>
</dbReference>
<accession>A0A835NIQ8</accession>
<feature type="domain" description="Mab-21-like HhH/H2TH-like" evidence="10">
    <location>
        <begin position="479"/>
        <end position="554"/>
    </location>
</feature>
<feature type="region of interest" description="Disordered" evidence="8">
    <location>
        <begin position="1"/>
        <end position="20"/>
    </location>
</feature>
<dbReference type="PANTHER" id="PTHR10656:SF47">
    <property type="entry name" value="NUCLEOTIDYLTRANSFERASE MB21D2"/>
    <property type="match status" value="1"/>
</dbReference>
<dbReference type="Pfam" id="PF03281">
    <property type="entry name" value="Mab-21"/>
    <property type="match status" value="1"/>
</dbReference>
<evidence type="ECO:0000256" key="6">
    <source>
        <dbReference type="ARBA" id="ARBA00073596"/>
    </source>
</evidence>
<comment type="caution">
    <text evidence="11">The sequence shown here is derived from an EMBL/GenBank/DDBJ whole genome shotgun (WGS) entry which is preliminary data.</text>
</comment>